<dbReference type="Proteomes" id="UP000279236">
    <property type="component" value="Unassembled WGS sequence"/>
</dbReference>
<proteinExistence type="predicted"/>
<dbReference type="RefSeq" id="XP_028477106.1">
    <property type="nucleotide sequence ID" value="XM_028622214.1"/>
</dbReference>
<dbReference type="Pfam" id="PF00549">
    <property type="entry name" value="Ligase_CoA"/>
    <property type="match status" value="2"/>
</dbReference>
<dbReference type="PANTHER" id="PTHR11117">
    <property type="entry name" value="SUCCINYL-COA LIGASE SUBUNIT ALPHA"/>
    <property type="match status" value="1"/>
</dbReference>
<dbReference type="SUPFAM" id="SSF51735">
    <property type="entry name" value="NAD(P)-binding Rossmann-fold domains"/>
    <property type="match status" value="1"/>
</dbReference>
<organism evidence="3 4">
    <name type="scientific">Apiotrichum porosum</name>
    <dbReference type="NCBI Taxonomy" id="105984"/>
    <lineage>
        <taxon>Eukaryota</taxon>
        <taxon>Fungi</taxon>
        <taxon>Dikarya</taxon>
        <taxon>Basidiomycota</taxon>
        <taxon>Agaricomycotina</taxon>
        <taxon>Tremellomycetes</taxon>
        <taxon>Trichosporonales</taxon>
        <taxon>Trichosporonaceae</taxon>
        <taxon>Apiotrichum</taxon>
    </lineage>
</organism>
<dbReference type="GO" id="GO:0004775">
    <property type="term" value="F:succinate-CoA ligase (ADP-forming) activity"/>
    <property type="evidence" value="ECO:0007669"/>
    <property type="project" value="TreeGrafter"/>
</dbReference>
<comment type="caution">
    <text evidence="3">The sequence shown here is derived from an EMBL/GenBank/DDBJ whole genome shotgun (WGS) entry which is preliminary data.</text>
</comment>
<dbReference type="PANTHER" id="PTHR11117:SF2">
    <property type="entry name" value="SUCCINATE--COA LIGASE [ADP_GDP-FORMING] SUBUNIT ALPHA, MITOCHONDRIAL"/>
    <property type="match status" value="1"/>
</dbReference>
<dbReference type="Gene3D" id="3.40.50.720">
    <property type="entry name" value="NAD(P)-binding Rossmann-like Domain"/>
    <property type="match status" value="1"/>
</dbReference>
<reference evidence="3 4" key="1">
    <citation type="submission" date="2018-11" db="EMBL/GenBank/DDBJ databases">
        <title>Genome sequence of Apiotrichum porosum DSM 27194.</title>
        <authorList>
            <person name="Aliyu H."/>
            <person name="Gorte O."/>
            <person name="Ochsenreither K."/>
        </authorList>
    </citation>
    <scope>NUCLEOTIDE SEQUENCE [LARGE SCALE GENOMIC DNA]</scope>
    <source>
        <strain evidence="3 4">DSM 27194</strain>
    </source>
</reference>
<feature type="region of interest" description="Disordered" evidence="1">
    <location>
        <begin position="1"/>
        <end position="21"/>
    </location>
</feature>
<dbReference type="GO" id="GO:0004776">
    <property type="term" value="F:succinate-CoA ligase (GDP-forming) activity"/>
    <property type="evidence" value="ECO:0007669"/>
    <property type="project" value="TreeGrafter"/>
</dbReference>
<sequence>MLSNKTFHTLHGTGRSATGRLGARRQLHLDRMGGADLLTKHLPEGTRISVAGPGQGIWGVPIKLVACRKRNVPVLEGTTRDGRSHVLDLDILQRGLPSGTDAWLAQVGVSKADRPEAAKHIQGLWTAWRDNGLLRVTGNLHSWLKPEMTGVHVVADDFALKTHPGIEQLGDTDLVHPLERVAAEGSLFYHKNRNGGNIACYGYGAGIAMSTNDALVAAGGMPANFLDGGGGATEANVRAAMGVILSDLDAKVLFINSFGGITKMDLLARGMVECITRWKQEGHKVPPVIARLRGTGEDEARQILEEAAIPEIKCFADLKPAAEEAVRLAGGKGPGPTKAAPVHTVSASPVTFSLQGQYEKTLRNLVVKENDPVMVVGMGKASHSAVAQDWGTNIIGAVAPNKGGQTFLSKPTYGSVKEGVDMLNPRIASVFVPPAAAADSIIECIEAQVPLIVSYAEGVPTHDQLRGTSRLVGANCPGVIFPHQRVKLGIQPLRVHSPGSVGIACRSGTISYELAAQTTALGLGQSAVYGLGGDPFPGTRTWEALQLMLEDPACKLVVLVGEVGGQMEEEAADVYRSYLASVRPGQTAKPVIGFVAGASTQRGLVYGHAGAVWWNPEETAEAKRQVWKDAGFVVADTLGDLGPLISEEAAKLRL</sequence>
<evidence type="ECO:0000256" key="1">
    <source>
        <dbReference type="SAM" id="MobiDB-lite"/>
    </source>
</evidence>
<dbReference type="SUPFAM" id="SSF52210">
    <property type="entry name" value="Succinyl-CoA synthetase domains"/>
    <property type="match status" value="2"/>
</dbReference>
<evidence type="ECO:0000313" key="3">
    <source>
        <dbReference type="EMBL" id="RSH83154.1"/>
    </source>
</evidence>
<dbReference type="OrthoDB" id="1664372at2759"/>
<dbReference type="GO" id="GO:0009361">
    <property type="term" value="C:succinate-CoA ligase complex (ADP-forming)"/>
    <property type="evidence" value="ECO:0007669"/>
    <property type="project" value="TreeGrafter"/>
</dbReference>
<dbReference type="GO" id="GO:0006099">
    <property type="term" value="P:tricarboxylic acid cycle"/>
    <property type="evidence" value="ECO:0007669"/>
    <property type="project" value="TreeGrafter"/>
</dbReference>
<dbReference type="InterPro" id="IPR036291">
    <property type="entry name" value="NAD(P)-bd_dom_sf"/>
</dbReference>
<keyword evidence="4" id="KW-1185">Reference proteome</keyword>
<evidence type="ECO:0000259" key="2">
    <source>
        <dbReference type="SMART" id="SM00881"/>
    </source>
</evidence>
<dbReference type="SMART" id="SM00881">
    <property type="entry name" value="CoA_binding"/>
    <property type="match status" value="1"/>
</dbReference>
<name>A0A427XWC7_9TREE</name>
<dbReference type="Gene3D" id="3.40.50.261">
    <property type="entry name" value="Succinyl-CoA synthetase domains"/>
    <property type="match status" value="2"/>
</dbReference>
<accession>A0A427XWC7</accession>
<dbReference type="Pfam" id="PF02629">
    <property type="entry name" value="CoA_binding"/>
    <property type="match status" value="1"/>
</dbReference>
<dbReference type="EMBL" id="RSCE01000004">
    <property type="protein sequence ID" value="RSH83154.1"/>
    <property type="molecule type" value="Genomic_DNA"/>
</dbReference>
<dbReference type="InterPro" id="IPR003781">
    <property type="entry name" value="CoA-bd"/>
</dbReference>
<gene>
    <name evidence="3" type="ORF">EHS24_006813</name>
</gene>
<dbReference type="GeneID" id="39591356"/>
<dbReference type="STRING" id="105984.A0A427XWC7"/>
<dbReference type="AlphaFoldDB" id="A0A427XWC7"/>
<evidence type="ECO:0000313" key="4">
    <source>
        <dbReference type="Proteomes" id="UP000279236"/>
    </source>
</evidence>
<feature type="domain" description="CoA-binding" evidence="2">
    <location>
        <begin position="366"/>
        <end position="459"/>
    </location>
</feature>
<dbReference type="GO" id="GO:0005739">
    <property type="term" value="C:mitochondrion"/>
    <property type="evidence" value="ECO:0007669"/>
    <property type="project" value="TreeGrafter"/>
</dbReference>
<protein>
    <recommendedName>
        <fullName evidence="2">CoA-binding domain-containing protein</fullName>
    </recommendedName>
</protein>
<dbReference type="PRINTS" id="PR01798">
    <property type="entry name" value="SCOASYNTHASE"/>
</dbReference>
<dbReference type="InterPro" id="IPR016102">
    <property type="entry name" value="Succinyl-CoA_synth-like"/>
</dbReference>
<dbReference type="InterPro" id="IPR005811">
    <property type="entry name" value="SUCC_ACL_C"/>
</dbReference>